<gene>
    <name evidence="4" type="ORF">HYZ11_09170</name>
</gene>
<feature type="signal peptide" evidence="2">
    <location>
        <begin position="1"/>
        <end position="25"/>
    </location>
</feature>
<dbReference type="SUPFAM" id="SSF56436">
    <property type="entry name" value="C-type lectin-like"/>
    <property type="match status" value="1"/>
</dbReference>
<dbReference type="InterPro" id="IPR005532">
    <property type="entry name" value="SUMF_dom"/>
</dbReference>
<reference evidence="4" key="1">
    <citation type="submission" date="2020-07" db="EMBL/GenBank/DDBJ databases">
        <title>Huge and variable diversity of episymbiotic CPR bacteria and DPANN archaea in groundwater ecosystems.</title>
        <authorList>
            <person name="He C.Y."/>
            <person name="Keren R."/>
            <person name="Whittaker M."/>
            <person name="Farag I.F."/>
            <person name="Doudna J."/>
            <person name="Cate J.H.D."/>
            <person name="Banfield J.F."/>
        </authorList>
    </citation>
    <scope>NUCLEOTIDE SEQUENCE</scope>
    <source>
        <strain evidence="4">NC_groundwater_763_Ag_S-0.2um_68_21</strain>
    </source>
</reference>
<evidence type="ECO:0000256" key="1">
    <source>
        <dbReference type="SAM" id="MobiDB-lite"/>
    </source>
</evidence>
<comment type="caution">
    <text evidence="4">The sequence shown here is derived from an EMBL/GenBank/DDBJ whole genome shotgun (WGS) entry which is preliminary data.</text>
</comment>
<sequence length="291" mass="30971">MRARGFPAPAALALALLAAWGCGGARPEPSLPTAPAGVIRDPAPMVLVPAGPFLRGSPAPTPPEKDDAPARPIQLGAFRVDRAEVTNAAYARFVEATGRRPPQWGAEDARRARRPGEASAPDWSRFGWDGGRPQPGTGDLPVTLVTWFDAEAYCAWAGKRLPTEAEWEKAARGTDGRRYPWGGDPPGGRANFGGAHPGPLPAGTFPGGASPYGALDMAGNAAEWVADYHAPGYYREAPERDPRGPGRGVARAVRGGFWRDPAERITAHRRWRLPPAQKHGGVGFRCARSVE</sequence>
<dbReference type="InterPro" id="IPR051043">
    <property type="entry name" value="Sulfatase_Mod_Factor_Kinase"/>
</dbReference>
<feature type="chain" id="PRO_5037198370" evidence="2">
    <location>
        <begin position="26"/>
        <end position="291"/>
    </location>
</feature>
<feature type="region of interest" description="Disordered" evidence="1">
    <location>
        <begin position="101"/>
        <end position="135"/>
    </location>
</feature>
<proteinExistence type="predicted"/>
<dbReference type="InterPro" id="IPR016187">
    <property type="entry name" value="CTDL_fold"/>
</dbReference>
<dbReference type="PANTHER" id="PTHR23150">
    <property type="entry name" value="SULFATASE MODIFYING FACTOR 1, 2"/>
    <property type="match status" value="1"/>
</dbReference>
<accession>A0A932I0P0</accession>
<keyword evidence="2" id="KW-0732">Signal</keyword>
<dbReference type="EMBL" id="JACPUR010000019">
    <property type="protein sequence ID" value="MBI3127760.1"/>
    <property type="molecule type" value="Genomic_DNA"/>
</dbReference>
<dbReference type="Proteomes" id="UP000782312">
    <property type="component" value="Unassembled WGS sequence"/>
</dbReference>
<dbReference type="InterPro" id="IPR042095">
    <property type="entry name" value="SUMF_sf"/>
</dbReference>
<evidence type="ECO:0000313" key="5">
    <source>
        <dbReference type="Proteomes" id="UP000782312"/>
    </source>
</evidence>
<evidence type="ECO:0000256" key="2">
    <source>
        <dbReference type="SAM" id="SignalP"/>
    </source>
</evidence>
<protein>
    <submittedName>
        <fullName evidence="4">SUMF1/EgtB/PvdO family nonheme iron enzyme</fullName>
    </submittedName>
</protein>
<feature type="domain" description="Sulfatase-modifying factor enzyme-like" evidence="3">
    <location>
        <begin position="44"/>
        <end position="288"/>
    </location>
</feature>
<dbReference type="AlphaFoldDB" id="A0A932I0P0"/>
<dbReference type="PANTHER" id="PTHR23150:SF19">
    <property type="entry name" value="FORMYLGLYCINE-GENERATING ENZYME"/>
    <property type="match status" value="1"/>
</dbReference>
<dbReference type="Gene3D" id="3.90.1580.10">
    <property type="entry name" value="paralog of FGE (formylglycine-generating enzyme)"/>
    <property type="match status" value="1"/>
</dbReference>
<evidence type="ECO:0000259" key="3">
    <source>
        <dbReference type="Pfam" id="PF03781"/>
    </source>
</evidence>
<dbReference type="GO" id="GO:0120147">
    <property type="term" value="F:formylglycine-generating oxidase activity"/>
    <property type="evidence" value="ECO:0007669"/>
    <property type="project" value="TreeGrafter"/>
</dbReference>
<feature type="compositionally biased region" description="Basic and acidic residues" evidence="1">
    <location>
        <begin position="107"/>
        <end position="116"/>
    </location>
</feature>
<evidence type="ECO:0000313" key="4">
    <source>
        <dbReference type="EMBL" id="MBI3127760.1"/>
    </source>
</evidence>
<dbReference type="Pfam" id="PF03781">
    <property type="entry name" value="FGE-sulfatase"/>
    <property type="match status" value="1"/>
</dbReference>
<organism evidence="4 5">
    <name type="scientific">Tectimicrobiota bacterium</name>
    <dbReference type="NCBI Taxonomy" id="2528274"/>
    <lineage>
        <taxon>Bacteria</taxon>
        <taxon>Pseudomonadati</taxon>
        <taxon>Nitrospinota/Tectimicrobiota group</taxon>
        <taxon>Candidatus Tectimicrobiota</taxon>
    </lineage>
</organism>
<name>A0A932I0P0_UNCTE</name>